<dbReference type="PANTHER" id="PTHR43736:SF1">
    <property type="entry name" value="DIHYDRONEOPTERIN TRIPHOSPHATE DIPHOSPHATASE"/>
    <property type="match status" value="1"/>
</dbReference>
<dbReference type="PANTHER" id="PTHR43736">
    <property type="entry name" value="ADP-RIBOSE PYROPHOSPHATASE"/>
    <property type="match status" value="1"/>
</dbReference>
<keyword evidence="4" id="KW-1185">Reference proteome</keyword>
<dbReference type="InterPro" id="IPR000086">
    <property type="entry name" value="NUDIX_hydrolase_dom"/>
</dbReference>
<dbReference type="PROSITE" id="PS51462">
    <property type="entry name" value="NUDIX"/>
    <property type="match status" value="1"/>
</dbReference>
<dbReference type="SUPFAM" id="SSF55811">
    <property type="entry name" value="Nudix"/>
    <property type="match status" value="1"/>
</dbReference>
<dbReference type="Pfam" id="PF00293">
    <property type="entry name" value="NUDIX"/>
    <property type="match status" value="1"/>
</dbReference>
<comment type="similarity">
    <text evidence="1">Belongs to the Nudix hydrolase family.</text>
</comment>
<dbReference type="Gene3D" id="3.90.79.10">
    <property type="entry name" value="Nucleoside Triphosphate Pyrophosphohydrolase"/>
    <property type="match status" value="1"/>
</dbReference>
<organism evidence="3 4">
    <name type="scientific">Copranaerobaculum intestinale</name>
    <dbReference type="NCBI Taxonomy" id="2692629"/>
    <lineage>
        <taxon>Bacteria</taxon>
        <taxon>Bacillati</taxon>
        <taxon>Bacillota</taxon>
        <taxon>Erysipelotrichia</taxon>
        <taxon>Erysipelotrichales</taxon>
        <taxon>Erysipelotrichaceae</taxon>
        <taxon>Copranaerobaculum</taxon>
    </lineage>
</organism>
<accession>A0A6N8U634</accession>
<sequence length="188" mass="21994">MDVKQLIEAYHPWDEQEEQDRKVILKYLDIFDDMLLRKNELIHLTASGWIFNSSHDKVLMVYHNIYDSWGWTGGHADGDADLLHVALKEAQEETGIQSCKVLSKEILALDILPVWRHIKRGNPISSHQHANITYLLEADEHEKLIMKPDENQGVKWIPIEEINQYVSEPDMLPIYEKLNEKAMRLLKQ</sequence>
<dbReference type="InterPro" id="IPR015797">
    <property type="entry name" value="NUDIX_hydrolase-like_dom_sf"/>
</dbReference>
<protein>
    <submittedName>
        <fullName evidence="3">NUDIX domain-containing protein</fullName>
    </submittedName>
</protein>
<evidence type="ECO:0000256" key="1">
    <source>
        <dbReference type="ARBA" id="ARBA00005582"/>
    </source>
</evidence>
<evidence type="ECO:0000313" key="4">
    <source>
        <dbReference type="Proteomes" id="UP000434036"/>
    </source>
</evidence>
<proteinExistence type="inferred from homology"/>
<dbReference type="EMBL" id="WUUQ01000001">
    <property type="protein sequence ID" value="MXQ72965.1"/>
    <property type="molecule type" value="Genomic_DNA"/>
</dbReference>
<reference evidence="3 4" key="1">
    <citation type="submission" date="2019-12" db="EMBL/GenBank/DDBJ databases">
        <authorList>
            <person name="Yang R."/>
        </authorList>
    </citation>
    <scope>NUCLEOTIDE SEQUENCE [LARGE SCALE GENOMIC DNA]</scope>
    <source>
        <strain evidence="3 4">DONG20-135</strain>
    </source>
</reference>
<dbReference type="Proteomes" id="UP000434036">
    <property type="component" value="Unassembled WGS sequence"/>
</dbReference>
<evidence type="ECO:0000259" key="2">
    <source>
        <dbReference type="PROSITE" id="PS51462"/>
    </source>
</evidence>
<feature type="domain" description="Nudix hydrolase" evidence="2">
    <location>
        <begin position="41"/>
        <end position="179"/>
    </location>
</feature>
<reference evidence="3 4" key="2">
    <citation type="submission" date="2020-01" db="EMBL/GenBank/DDBJ databases">
        <title>Clostridiaceae sp. nov. isolated from the gut of human by culturomics.</title>
        <authorList>
            <person name="Chang Y."/>
        </authorList>
    </citation>
    <scope>NUCLEOTIDE SEQUENCE [LARGE SCALE GENOMIC DNA]</scope>
    <source>
        <strain evidence="3 4">DONG20-135</strain>
    </source>
</reference>
<name>A0A6N8U634_9FIRM</name>
<dbReference type="AlphaFoldDB" id="A0A6N8U634"/>
<comment type="caution">
    <text evidence="3">The sequence shown here is derived from an EMBL/GenBank/DDBJ whole genome shotgun (WGS) entry which is preliminary data.</text>
</comment>
<dbReference type="CDD" id="cd03674">
    <property type="entry name" value="NUDIX_Hydrolase"/>
    <property type="match status" value="1"/>
</dbReference>
<gene>
    <name evidence="3" type="ORF">GSF08_03310</name>
</gene>
<evidence type="ECO:0000313" key="3">
    <source>
        <dbReference type="EMBL" id="MXQ72965.1"/>
    </source>
</evidence>